<keyword evidence="2 5" id="KW-0067">ATP-binding</keyword>
<evidence type="ECO:0000256" key="2">
    <source>
        <dbReference type="ARBA" id="ARBA00022840"/>
    </source>
</evidence>
<dbReference type="SUPFAM" id="SSF52540">
    <property type="entry name" value="P-loop containing nucleoside triphosphate hydrolases"/>
    <property type="match status" value="1"/>
</dbReference>
<organism evidence="5 6">
    <name type="scientific">Blastococcus deserti</name>
    <dbReference type="NCBI Taxonomy" id="2259033"/>
    <lineage>
        <taxon>Bacteria</taxon>
        <taxon>Bacillati</taxon>
        <taxon>Actinomycetota</taxon>
        <taxon>Actinomycetes</taxon>
        <taxon>Geodermatophilales</taxon>
        <taxon>Geodermatophilaceae</taxon>
        <taxon>Blastococcus</taxon>
    </lineage>
</organism>
<dbReference type="Proteomes" id="UP001597402">
    <property type="component" value="Unassembled WGS sequence"/>
</dbReference>
<dbReference type="Gene3D" id="1.25.40.10">
    <property type="entry name" value="Tetratricopeptide repeat domain"/>
    <property type="match status" value="1"/>
</dbReference>
<reference evidence="6" key="1">
    <citation type="journal article" date="2019" name="Int. J. Syst. Evol. Microbiol.">
        <title>The Global Catalogue of Microorganisms (GCM) 10K type strain sequencing project: providing services to taxonomists for standard genome sequencing and annotation.</title>
        <authorList>
            <consortium name="The Broad Institute Genomics Platform"/>
            <consortium name="The Broad Institute Genome Sequencing Center for Infectious Disease"/>
            <person name="Wu L."/>
            <person name="Ma J."/>
        </authorList>
    </citation>
    <scope>NUCLEOTIDE SEQUENCE [LARGE SCALE GENOMIC DNA]</scope>
    <source>
        <strain evidence="6">JCM 3338</strain>
    </source>
</reference>
<evidence type="ECO:0000256" key="3">
    <source>
        <dbReference type="SAM" id="MobiDB-lite"/>
    </source>
</evidence>
<dbReference type="Pfam" id="PF00196">
    <property type="entry name" value="GerE"/>
    <property type="match status" value="1"/>
</dbReference>
<accession>A0ABW4X6W8</accession>
<feature type="domain" description="HTH luxR-type" evidence="4">
    <location>
        <begin position="884"/>
        <end position="952"/>
    </location>
</feature>
<dbReference type="PRINTS" id="PR00038">
    <property type="entry name" value="HTHLUXR"/>
</dbReference>
<dbReference type="CDD" id="cd06170">
    <property type="entry name" value="LuxR_C_like"/>
    <property type="match status" value="1"/>
</dbReference>
<dbReference type="SMART" id="SM00421">
    <property type="entry name" value="HTH_LUXR"/>
    <property type="match status" value="1"/>
</dbReference>
<dbReference type="PROSITE" id="PS50043">
    <property type="entry name" value="HTH_LUXR_2"/>
    <property type="match status" value="1"/>
</dbReference>
<dbReference type="PANTHER" id="PTHR16305:SF35">
    <property type="entry name" value="TRANSCRIPTIONAL ACTIVATOR DOMAIN"/>
    <property type="match status" value="1"/>
</dbReference>
<keyword evidence="1" id="KW-0547">Nucleotide-binding</keyword>
<dbReference type="InterPro" id="IPR011990">
    <property type="entry name" value="TPR-like_helical_dom_sf"/>
</dbReference>
<evidence type="ECO:0000313" key="6">
    <source>
        <dbReference type="Proteomes" id="UP001597402"/>
    </source>
</evidence>
<feature type="region of interest" description="Disordered" evidence="3">
    <location>
        <begin position="1"/>
        <end position="21"/>
    </location>
</feature>
<dbReference type="EMBL" id="JBHUHP010000004">
    <property type="protein sequence ID" value="MFD2091147.1"/>
    <property type="molecule type" value="Genomic_DNA"/>
</dbReference>
<protein>
    <submittedName>
        <fullName evidence="5">ATP-binding protein</fullName>
    </submittedName>
</protein>
<comment type="caution">
    <text evidence="5">The sequence shown here is derived from an EMBL/GenBank/DDBJ whole genome shotgun (WGS) entry which is preliminary data.</text>
</comment>
<dbReference type="GO" id="GO:0005524">
    <property type="term" value="F:ATP binding"/>
    <property type="evidence" value="ECO:0007669"/>
    <property type="project" value="UniProtKB-KW"/>
</dbReference>
<dbReference type="InterPro" id="IPR036388">
    <property type="entry name" value="WH-like_DNA-bd_sf"/>
</dbReference>
<keyword evidence="6" id="KW-1185">Reference proteome</keyword>
<evidence type="ECO:0000313" key="5">
    <source>
        <dbReference type="EMBL" id="MFD2091147.1"/>
    </source>
</evidence>
<name>A0ABW4X6W8_9ACTN</name>
<dbReference type="InterPro" id="IPR000792">
    <property type="entry name" value="Tscrpt_reg_LuxR_C"/>
</dbReference>
<evidence type="ECO:0000256" key="1">
    <source>
        <dbReference type="ARBA" id="ARBA00022741"/>
    </source>
</evidence>
<dbReference type="Gene3D" id="1.10.10.10">
    <property type="entry name" value="Winged helix-like DNA-binding domain superfamily/Winged helix DNA-binding domain"/>
    <property type="match status" value="1"/>
</dbReference>
<evidence type="ECO:0000259" key="4">
    <source>
        <dbReference type="PROSITE" id="PS50043"/>
    </source>
</evidence>
<proteinExistence type="predicted"/>
<dbReference type="InterPro" id="IPR016032">
    <property type="entry name" value="Sig_transdc_resp-reg_C-effctor"/>
</dbReference>
<dbReference type="RefSeq" id="WP_376873111.1">
    <property type="nucleotide sequence ID" value="NZ_JBHUHP010000004.1"/>
</dbReference>
<dbReference type="PROSITE" id="PS00622">
    <property type="entry name" value="HTH_LUXR_1"/>
    <property type="match status" value="1"/>
</dbReference>
<gene>
    <name evidence="5" type="ORF">ACFSHS_06115</name>
</gene>
<dbReference type="SUPFAM" id="SSF46894">
    <property type="entry name" value="C-terminal effector domain of the bipartite response regulators"/>
    <property type="match status" value="1"/>
</dbReference>
<dbReference type="Pfam" id="PF13191">
    <property type="entry name" value="AAA_16"/>
    <property type="match status" value="1"/>
</dbReference>
<sequence>MHGPPARSPTRGHPGSRTVGREHELAVLDRRLLEAQRGRGGLLVVTGEAGIGKSRMLAEADRRARARGIPVLTGRAVEGAGAFRPLAEALLPAAPATLAEDPRLTPYRPVLARLLPGWPAERAPVPSLVDPLVEIGEAVLALLTVLGDEGRSGGVLLLLDDLHWADRDTLALLGYLAGRLTGAGVLAVAAARDDDADRAAVGQLLRHPGAEALPLTPLGPEDVLELAADRAGTRLSPEVARFVTEASDGLPLLVEELVEAVEASGGHPPSTPRRVPRTLAALTARRLARLPPTARDVVRAAAVLGGGVDWRLLPAVSGADEGTVAEALRLAVDAQLVVPEPAATGGLHWRHALTKDAVLATLLPPERAALARRAVGALCGDDPARLSGERLVLVTELMVAAGQDAEAAGLLLRIARDAVAAGALRTAEDALLRALDLAGPRGGLRTALTVEHVRVLALAGRPHEAEALGDRVLDTVHGERRVELCLHMARAAAVAERFADAARHLAPVAAVDDARVQALRAAVALGRGDLDDALAIAGVAVETAERDGRHEAACEALEVVGRCLRRVDPAAAERALDRSERLADRHGLHVWRVRALSELGAMDLLRTGRSDRLEEARRLAVRAGMLATAAVLDVQLSGCVSVRDGHVAALPYAIRGIEAADRLGLPAAGAAARFFLALARLCAGDAEPVEPLLAEAAGLAPDLVDVAFRVAGVRAWAAWLDGDDAAALDLFDRAVAPLRGRPDAAPTPYWGQWALLRTLATPGDARAADHLRQARVDVQAGNRAALAYVEAIAAARAGRADDAGRLFAVGDEAVTGHPYWRHVLHLMMAGAAAEEGFGAPERWLRAALADLEPAGEVALARRCREQMRRLGLPLPRTGRNGSAVPPGLRRLGVTAREAEVLELVRQGMSNPQIAARLVLSVRTVETHVANLLAKLGVRSRTELRGAASVDVGR</sequence>
<dbReference type="InterPro" id="IPR041664">
    <property type="entry name" value="AAA_16"/>
</dbReference>
<dbReference type="PANTHER" id="PTHR16305">
    <property type="entry name" value="TESTICULAR SOLUBLE ADENYLYL CYCLASE"/>
    <property type="match status" value="1"/>
</dbReference>
<dbReference type="InterPro" id="IPR027417">
    <property type="entry name" value="P-loop_NTPase"/>
</dbReference>